<dbReference type="InterPro" id="IPR036052">
    <property type="entry name" value="TrpB-like_PALP_sf"/>
</dbReference>
<evidence type="ECO:0000313" key="4">
    <source>
        <dbReference type="EMBL" id="ACB84234.1"/>
    </source>
</evidence>
<reference evidence="4 5" key="1">
    <citation type="submission" date="2008-04" db="EMBL/GenBank/DDBJ databases">
        <title>Complete sequence of chromosome of Natranaerobius thermophilus JW/NM-WN-LF.</title>
        <authorList>
            <consortium name="US DOE Joint Genome Institute"/>
            <person name="Copeland A."/>
            <person name="Lucas S."/>
            <person name="Lapidus A."/>
            <person name="Glavina del Rio T."/>
            <person name="Dalin E."/>
            <person name="Tice H."/>
            <person name="Bruce D."/>
            <person name="Goodwin L."/>
            <person name="Pitluck S."/>
            <person name="Chertkov O."/>
            <person name="Brettin T."/>
            <person name="Detter J.C."/>
            <person name="Han C."/>
            <person name="Kuske C.R."/>
            <person name="Schmutz J."/>
            <person name="Larimer F."/>
            <person name="Land M."/>
            <person name="Hauser L."/>
            <person name="Kyrpides N."/>
            <person name="Lykidis A."/>
            <person name="Mesbah N.M."/>
            <person name="Wiegel J."/>
        </authorList>
    </citation>
    <scope>NUCLEOTIDE SEQUENCE [LARGE SCALE GENOMIC DNA]</scope>
    <source>
        <strain evidence="5">ATCC BAA-1301 / DSM 18059 / JW/NM-WN-LF</strain>
    </source>
</reference>
<accession>B2A6V3</accession>
<proteinExistence type="predicted"/>
<organism evidence="4 5">
    <name type="scientific">Natranaerobius thermophilus (strain ATCC BAA-1301 / DSM 18059 / JW/NM-WN-LF)</name>
    <dbReference type="NCBI Taxonomy" id="457570"/>
    <lineage>
        <taxon>Bacteria</taxon>
        <taxon>Bacillati</taxon>
        <taxon>Bacillota</taxon>
        <taxon>Clostridia</taxon>
        <taxon>Natranaerobiales</taxon>
        <taxon>Natranaerobiaceae</taxon>
        <taxon>Natranaerobius</taxon>
    </lineage>
</organism>
<evidence type="ECO:0000313" key="5">
    <source>
        <dbReference type="Proteomes" id="UP000001683"/>
    </source>
</evidence>
<dbReference type="NCBIfam" id="NF006058">
    <property type="entry name" value="PRK08206.1"/>
    <property type="match status" value="1"/>
</dbReference>
<dbReference type="NCBIfam" id="TIGR01747">
    <property type="entry name" value="diampropi_NH3ly"/>
    <property type="match status" value="1"/>
</dbReference>
<dbReference type="Proteomes" id="UP000001683">
    <property type="component" value="Chromosome"/>
</dbReference>
<dbReference type="CDD" id="cd00640">
    <property type="entry name" value="Trp-synth-beta_II"/>
    <property type="match status" value="1"/>
</dbReference>
<keyword evidence="5" id="KW-1185">Reference proteome</keyword>
<dbReference type="GO" id="GO:0030170">
    <property type="term" value="F:pyridoxal phosphate binding"/>
    <property type="evidence" value="ECO:0007669"/>
    <property type="project" value="InterPro"/>
</dbReference>
<reference evidence="4 5" key="2">
    <citation type="journal article" date="2011" name="J. Bacteriol.">
        <title>Complete genome sequence of the anaerobic, halophilic alkalithermophile Natranaerobius thermophilus JW/NM-WN-LF.</title>
        <authorList>
            <person name="Zhao B."/>
            <person name="Mesbah N.M."/>
            <person name="Dalin E."/>
            <person name="Goodwin L."/>
            <person name="Nolan M."/>
            <person name="Pitluck S."/>
            <person name="Chertkov O."/>
            <person name="Brettin T.S."/>
            <person name="Han J."/>
            <person name="Larimer F.W."/>
            <person name="Land M.L."/>
            <person name="Hauser L."/>
            <person name="Kyrpides N."/>
            <person name="Wiegel J."/>
        </authorList>
    </citation>
    <scope>NUCLEOTIDE SEQUENCE [LARGE SCALE GENOMIC DNA]</scope>
    <source>
        <strain evidence="5">ATCC BAA-1301 / DSM 18059 / JW/NM-WN-LF</strain>
    </source>
</reference>
<dbReference type="OrthoDB" id="34584at2"/>
<dbReference type="eggNOG" id="COG1171">
    <property type="taxonomic scope" value="Bacteria"/>
</dbReference>
<dbReference type="RefSeq" id="WP_012447118.1">
    <property type="nucleotide sequence ID" value="NC_010718.1"/>
</dbReference>
<name>B2A6V3_NATTJ</name>
<dbReference type="InterPro" id="IPR010081">
    <property type="entry name" value="DiNH2opropionate_NH3_lyase"/>
</dbReference>
<evidence type="ECO:0000259" key="3">
    <source>
        <dbReference type="Pfam" id="PF00291"/>
    </source>
</evidence>
<dbReference type="Pfam" id="PF00291">
    <property type="entry name" value="PALP"/>
    <property type="match status" value="1"/>
</dbReference>
<dbReference type="AlphaFoldDB" id="B2A6V3"/>
<evidence type="ECO:0000256" key="2">
    <source>
        <dbReference type="ARBA" id="ARBA00022898"/>
    </source>
</evidence>
<dbReference type="InterPro" id="IPR001926">
    <property type="entry name" value="TrpB-like_PALP"/>
</dbReference>
<gene>
    <name evidence="4" type="ordered locus">Nther_0639</name>
</gene>
<dbReference type="EMBL" id="CP001034">
    <property type="protein sequence ID" value="ACB84234.1"/>
    <property type="molecule type" value="Genomic_DNA"/>
</dbReference>
<protein>
    <submittedName>
        <fullName evidence="4">Diaminopropionate ammonia-lyase</fullName>
    </submittedName>
</protein>
<dbReference type="GO" id="GO:0008838">
    <property type="term" value="F:diaminopropionate ammonia-lyase activity"/>
    <property type="evidence" value="ECO:0007669"/>
    <property type="project" value="InterPro"/>
</dbReference>
<dbReference type="SUPFAM" id="SSF53686">
    <property type="entry name" value="Tryptophan synthase beta subunit-like PLP-dependent enzymes"/>
    <property type="match status" value="1"/>
</dbReference>
<dbReference type="InParanoid" id="B2A6V3"/>
<dbReference type="KEGG" id="nth:Nther_0639"/>
<dbReference type="GO" id="GO:1901605">
    <property type="term" value="P:alpha-amino acid metabolic process"/>
    <property type="evidence" value="ECO:0007669"/>
    <property type="project" value="UniProtKB-ARBA"/>
</dbReference>
<dbReference type="PANTHER" id="PTHR42937">
    <property type="match status" value="1"/>
</dbReference>
<evidence type="ECO:0000256" key="1">
    <source>
        <dbReference type="ARBA" id="ARBA00001933"/>
    </source>
</evidence>
<feature type="domain" description="Tryptophan synthase beta chain-like PALP" evidence="3">
    <location>
        <begin position="37"/>
        <end position="329"/>
    </location>
</feature>
<dbReference type="PANTHER" id="PTHR42937:SF1">
    <property type="entry name" value="DIAMINOPROPIONATE AMMONIA-LYASE"/>
    <property type="match status" value="1"/>
</dbReference>
<dbReference type="HOGENOM" id="CLU_021802_8_0_9"/>
<keyword evidence="4" id="KW-0456">Lyase</keyword>
<comment type="cofactor">
    <cofactor evidence="1">
        <name>pyridoxal 5'-phosphate</name>
        <dbReference type="ChEBI" id="CHEBI:597326"/>
    </cofactor>
</comment>
<keyword evidence="2" id="KW-0663">Pyridoxal phosphate</keyword>
<sequence>MILTCRNQYRSEKLLVNQNQLDYIEQVVKFYQKITNYQPTPQISLHDMANSIGVKNIFVKDESSRLGLDSFKVLGSLYAVANIIAEYLGEDLSQLDEQELQSRKVKERVGHLTFVTATDGNHGKGLAYAANFFGHNAVVYLPKGSDNDRVKAVEQAGGKAYVTEANYDDTVIFASQKAQEEGWILVQDTAFDSYTKIPGWIMEGYSMIAKEIVDYFNAQESSQFPTHLIIQAGVGSLAGGVLDYLVNRLGEQIPNIIVVEPENAACMLNSALEEGGTAKRIFGDLDTIMTGLSCGAPNPLGWKGIKDATNTFISVPDWVAARGLRILHNPHGRDPIVQAGFSGSPGIGLLSLFEFDHFTGLKDWLEIDEESVVLTINTESVTDHGNYKSVMWDGHPCTPVNGDFDWKALL</sequence>
<dbReference type="STRING" id="457570.Nther_0639"/>
<dbReference type="Gene3D" id="3.40.50.1100">
    <property type="match status" value="2"/>
</dbReference>